<evidence type="ECO:0000256" key="1">
    <source>
        <dbReference type="ARBA" id="ARBA00007572"/>
    </source>
</evidence>
<dbReference type="EMBL" id="BAAATR010000005">
    <property type="protein sequence ID" value="GAA2236275.1"/>
    <property type="molecule type" value="Genomic_DNA"/>
</dbReference>
<dbReference type="CDD" id="cd07971">
    <property type="entry name" value="OBF_DNA_ligase_LigD"/>
    <property type="match status" value="1"/>
</dbReference>
<dbReference type="Gene3D" id="3.30.470.30">
    <property type="entry name" value="DNA ligase/mRNA capping enzyme"/>
    <property type="match status" value="1"/>
</dbReference>
<comment type="caution">
    <text evidence="6">The sequence shown here is derived from an EMBL/GenBank/DDBJ whole genome shotgun (WGS) entry which is preliminary data.</text>
</comment>
<dbReference type="Pfam" id="PF01068">
    <property type="entry name" value="DNA_ligase_A_M"/>
    <property type="match status" value="1"/>
</dbReference>
<dbReference type="InterPro" id="IPR050191">
    <property type="entry name" value="ATP-dep_DNA_ligase"/>
</dbReference>
<proteinExistence type="inferred from homology"/>
<reference evidence="7" key="1">
    <citation type="journal article" date="2019" name="Int. J. Syst. Evol. Microbiol.">
        <title>The Global Catalogue of Microorganisms (GCM) 10K type strain sequencing project: providing services to taxonomists for standard genome sequencing and annotation.</title>
        <authorList>
            <consortium name="The Broad Institute Genomics Platform"/>
            <consortium name="The Broad Institute Genome Sequencing Center for Infectious Disease"/>
            <person name="Wu L."/>
            <person name="Ma J."/>
        </authorList>
    </citation>
    <scope>NUCLEOTIDE SEQUENCE [LARGE SCALE GENOMIC DNA]</scope>
    <source>
        <strain evidence="7">JCM 7356</strain>
    </source>
</reference>
<evidence type="ECO:0000259" key="5">
    <source>
        <dbReference type="PROSITE" id="PS50160"/>
    </source>
</evidence>
<dbReference type="RefSeq" id="WP_344635718.1">
    <property type="nucleotide sequence ID" value="NZ_BAAATR010000005.1"/>
</dbReference>
<feature type="domain" description="ATP-dependent DNA ligase family profile" evidence="5">
    <location>
        <begin position="95"/>
        <end position="227"/>
    </location>
</feature>
<comment type="catalytic activity">
    <reaction evidence="4">
        <text>ATP + (deoxyribonucleotide)n-3'-hydroxyl + 5'-phospho-(deoxyribonucleotide)m = (deoxyribonucleotide)n+m + AMP + diphosphate.</text>
        <dbReference type="EC" id="6.5.1.1"/>
    </reaction>
</comment>
<evidence type="ECO:0000256" key="2">
    <source>
        <dbReference type="ARBA" id="ARBA00012727"/>
    </source>
</evidence>
<dbReference type="InterPro" id="IPR014146">
    <property type="entry name" value="LigD_ligase_dom"/>
</dbReference>
<evidence type="ECO:0000256" key="3">
    <source>
        <dbReference type="ARBA" id="ARBA00022598"/>
    </source>
</evidence>
<dbReference type="EC" id="6.5.1.1" evidence="2"/>
<dbReference type="NCBIfam" id="TIGR02779">
    <property type="entry name" value="NHEJ_ligase_lig"/>
    <property type="match status" value="1"/>
</dbReference>
<dbReference type="Gene3D" id="2.40.50.140">
    <property type="entry name" value="Nucleic acid-binding proteins"/>
    <property type="match status" value="1"/>
</dbReference>
<comment type="similarity">
    <text evidence="1">Belongs to the ATP-dependent DNA ligase family.</text>
</comment>
<evidence type="ECO:0000313" key="6">
    <source>
        <dbReference type="EMBL" id="GAA2236275.1"/>
    </source>
</evidence>
<dbReference type="PROSITE" id="PS50160">
    <property type="entry name" value="DNA_LIGASE_A3"/>
    <property type="match status" value="1"/>
</dbReference>
<dbReference type="InterPro" id="IPR012309">
    <property type="entry name" value="DNA_ligase_ATP-dep_C"/>
</dbReference>
<dbReference type="Pfam" id="PF04679">
    <property type="entry name" value="DNA_ligase_A_C"/>
    <property type="match status" value="1"/>
</dbReference>
<dbReference type="CDD" id="cd07906">
    <property type="entry name" value="Adenylation_DNA_ligase_LigD_LigC"/>
    <property type="match status" value="1"/>
</dbReference>
<dbReference type="InterPro" id="IPR012340">
    <property type="entry name" value="NA-bd_OB-fold"/>
</dbReference>
<protein>
    <recommendedName>
        <fullName evidence="2">DNA ligase (ATP)</fullName>
        <ecNumber evidence="2">6.5.1.1</ecNumber>
    </recommendedName>
</protein>
<keyword evidence="3 6" id="KW-0436">Ligase</keyword>
<dbReference type="PROSITE" id="PS00697">
    <property type="entry name" value="DNA_LIGASE_A1"/>
    <property type="match status" value="1"/>
</dbReference>
<dbReference type="Gene3D" id="3.30.1490.70">
    <property type="match status" value="1"/>
</dbReference>
<dbReference type="PANTHER" id="PTHR45674:SF4">
    <property type="entry name" value="DNA LIGASE 1"/>
    <property type="match status" value="1"/>
</dbReference>
<dbReference type="InterPro" id="IPR016059">
    <property type="entry name" value="DNA_ligase_ATP-dep_CS"/>
</dbReference>
<dbReference type="SUPFAM" id="SSF56091">
    <property type="entry name" value="DNA ligase/mRNA capping enzyme, catalytic domain"/>
    <property type="match status" value="1"/>
</dbReference>
<dbReference type="InterPro" id="IPR012310">
    <property type="entry name" value="DNA_ligase_ATP-dep_cent"/>
</dbReference>
<dbReference type="GO" id="GO:0016874">
    <property type="term" value="F:ligase activity"/>
    <property type="evidence" value="ECO:0007669"/>
    <property type="project" value="UniProtKB-KW"/>
</dbReference>
<dbReference type="Proteomes" id="UP001500305">
    <property type="component" value="Unassembled WGS sequence"/>
</dbReference>
<dbReference type="SUPFAM" id="SSF50249">
    <property type="entry name" value="Nucleic acid-binding proteins"/>
    <property type="match status" value="1"/>
</dbReference>
<sequence length="304" mass="33671">MLASSGTRREFDAGWILERKLDGIRALAYRDGELVRLVSRNGKALEAGYPELVAALAAQPVQRFVVDGEIVALDHGVTSFELLQRRMQLRDARRALATGVQVTYYLFDLLHLQGYDTTRLPLRSRKKLLRQAIRYGGPLRFTVHRNGDGPAPLAEVCARGWEGLIAKRADSPYVQRRSPDWLKLKCSAAQELVIGGFTAPAGSRVGFGALLLGHYRDGRLHYAGKVGTGFDTATLHRLRTALDAVAQPASPFAGPVPERAAHWVRPELVAQVAFTGWTRDGRLRHPRFLGLREDKPPGDVVREP</sequence>
<keyword evidence="7" id="KW-1185">Reference proteome</keyword>
<evidence type="ECO:0000256" key="4">
    <source>
        <dbReference type="ARBA" id="ARBA00034003"/>
    </source>
</evidence>
<accession>A0ABP5QL15</accession>
<organism evidence="6 7">
    <name type="scientific">Kitasatospora cystarginea</name>
    <dbReference type="NCBI Taxonomy" id="58350"/>
    <lineage>
        <taxon>Bacteria</taxon>
        <taxon>Bacillati</taxon>
        <taxon>Actinomycetota</taxon>
        <taxon>Actinomycetes</taxon>
        <taxon>Kitasatosporales</taxon>
        <taxon>Streptomycetaceae</taxon>
        <taxon>Kitasatospora</taxon>
    </lineage>
</organism>
<evidence type="ECO:0000313" key="7">
    <source>
        <dbReference type="Proteomes" id="UP001500305"/>
    </source>
</evidence>
<dbReference type="PANTHER" id="PTHR45674">
    <property type="entry name" value="DNA LIGASE 1/3 FAMILY MEMBER"/>
    <property type="match status" value="1"/>
</dbReference>
<name>A0ABP5QL15_9ACTN</name>
<gene>
    <name evidence="6" type="primary">ligD_2</name>
    <name evidence="6" type="ORF">GCM10010430_16440</name>
</gene>